<dbReference type="PRINTS" id="PR00722">
    <property type="entry name" value="CHYMOTRYPSIN"/>
</dbReference>
<dbReference type="Proteomes" id="UP000005713">
    <property type="component" value="Unassembled WGS sequence"/>
</dbReference>
<dbReference type="InterPro" id="IPR001254">
    <property type="entry name" value="Trypsin_dom"/>
</dbReference>
<dbReference type="RefSeq" id="WP_005862720.1">
    <property type="nucleotide sequence ID" value="NZ_AAYA01000016.1"/>
</dbReference>
<dbReference type="Gene3D" id="2.40.10.10">
    <property type="entry name" value="Trypsin-like serine proteases"/>
    <property type="match status" value="1"/>
</dbReference>
<dbReference type="AlphaFoldDB" id="A3K906"/>
<dbReference type="GO" id="GO:0004252">
    <property type="term" value="F:serine-type endopeptidase activity"/>
    <property type="evidence" value="ECO:0007669"/>
    <property type="project" value="InterPro"/>
</dbReference>
<keyword evidence="4" id="KW-1185">Reference proteome</keyword>
<dbReference type="InterPro" id="IPR043504">
    <property type="entry name" value="Peptidase_S1_PA_chymotrypsin"/>
</dbReference>
<dbReference type="PANTHER" id="PTHR15462">
    <property type="entry name" value="SERINE PROTEASE"/>
    <property type="match status" value="1"/>
</dbReference>
<comment type="caution">
    <text evidence="3">The sequence shown here is derived from an EMBL/GenBank/DDBJ whole genome shotgun (WGS) entry which is preliminary data.</text>
</comment>
<dbReference type="eggNOG" id="COG3591">
    <property type="taxonomic scope" value="Bacteria"/>
</dbReference>
<dbReference type="SMART" id="SM00020">
    <property type="entry name" value="Tryp_SPc"/>
    <property type="match status" value="1"/>
</dbReference>
<dbReference type="MEROPS" id="S01.260"/>
<dbReference type="EMBL" id="AAYA01000016">
    <property type="protein sequence ID" value="EBA06389.1"/>
    <property type="molecule type" value="Genomic_DNA"/>
</dbReference>
<evidence type="ECO:0000313" key="4">
    <source>
        <dbReference type="Proteomes" id="UP000005713"/>
    </source>
</evidence>
<evidence type="ECO:0000256" key="1">
    <source>
        <dbReference type="ARBA" id="ARBA00022729"/>
    </source>
</evidence>
<dbReference type="InterPro" id="IPR050966">
    <property type="entry name" value="Glutamyl_endopeptidase"/>
</dbReference>
<dbReference type="PROSITE" id="PS50240">
    <property type="entry name" value="TRYPSIN_DOM"/>
    <property type="match status" value="1"/>
</dbReference>
<reference evidence="3 4" key="1">
    <citation type="submission" date="2006-06" db="EMBL/GenBank/DDBJ databases">
        <authorList>
            <person name="Moran M.A."/>
            <person name="Ferriera S."/>
            <person name="Johnson J."/>
            <person name="Kravitz S."/>
            <person name="Beeson K."/>
            <person name="Sutton G."/>
            <person name="Rogers Y.-H."/>
            <person name="Friedman R."/>
            <person name="Frazier M."/>
            <person name="Venter J.C."/>
        </authorList>
    </citation>
    <scope>NUCLEOTIDE SEQUENCE [LARGE SCALE GENOMIC DNA]</scope>
    <source>
        <strain evidence="3 4">E-37</strain>
    </source>
</reference>
<dbReference type="SUPFAM" id="SSF50494">
    <property type="entry name" value="Trypsin-like serine proteases"/>
    <property type="match status" value="1"/>
</dbReference>
<dbReference type="InterPro" id="IPR001314">
    <property type="entry name" value="Peptidase_S1A"/>
</dbReference>
<protein>
    <recommendedName>
        <fullName evidence="2">Peptidase S1 domain-containing protein</fullName>
    </recommendedName>
</protein>
<dbReference type="PANTHER" id="PTHR15462:SF8">
    <property type="entry name" value="SERINE PROTEASE"/>
    <property type="match status" value="1"/>
</dbReference>
<dbReference type="PROSITE" id="PS00134">
    <property type="entry name" value="TRYPSIN_HIS"/>
    <property type="match status" value="1"/>
</dbReference>
<dbReference type="InterPro" id="IPR018114">
    <property type="entry name" value="TRYPSIN_HIS"/>
</dbReference>
<name>A3K906_SAGS3</name>
<dbReference type="GO" id="GO:0006508">
    <property type="term" value="P:proteolysis"/>
    <property type="evidence" value="ECO:0007669"/>
    <property type="project" value="InterPro"/>
</dbReference>
<accession>A3K906</accession>
<gene>
    <name evidence="3" type="ORF">SSE37_18165</name>
</gene>
<sequence length="255" mass="26093">MGGLWLASGAAALTGWEAVGRLANGETSCTGTLIEADIVLTAAHCLYDDNGQPVLPQKVRFEIGFGAAAVRRGVADWAVSPGYSDNGGIGLDEAKIANDVALLRLSEAISSNDARPIALHPARAPDGTVYLAPYGDALHRGGSAPRACGLLARIVGGILVFDCTAGYGASGAPLLAEHGGGLRILSLVSATGIDAEGTARVFGMELTTHIVILKDRLSRHTAPRARIGTVLLPGGAERAGGARFVRPPGMNAPKD</sequence>
<dbReference type="Pfam" id="PF00089">
    <property type="entry name" value="Trypsin"/>
    <property type="match status" value="1"/>
</dbReference>
<dbReference type="InterPro" id="IPR009003">
    <property type="entry name" value="Peptidase_S1_PA"/>
</dbReference>
<evidence type="ECO:0000259" key="2">
    <source>
        <dbReference type="PROSITE" id="PS50240"/>
    </source>
</evidence>
<feature type="domain" description="Peptidase S1" evidence="2">
    <location>
        <begin position="1"/>
        <end position="222"/>
    </location>
</feature>
<organism evidence="3 4">
    <name type="scientific">Sagittula stellata (strain ATCC 700073 / DSM 11524 / E-37)</name>
    <dbReference type="NCBI Taxonomy" id="388399"/>
    <lineage>
        <taxon>Bacteria</taxon>
        <taxon>Pseudomonadati</taxon>
        <taxon>Pseudomonadota</taxon>
        <taxon>Alphaproteobacteria</taxon>
        <taxon>Rhodobacterales</taxon>
        <taxon>Roseobacteraceae</taxon>
        <taxon>Sagittula</taxon>
    </lineage>
</organism>
<dbReference type="OrthoDB" id="267336at2"/>
<proteinExistence type="predicted"/>
<keyword evidence="1" id="KW-0732">Signal</keyword>
<evidence type="ECO:0000313" key="3">
    <source>
        <dbReference type="EMBL" id="EBA06389.1"/>
    </source>
</evidence>